<dbReference type="Proteomes" id="UP001284771">
    <property type="component" value="Unassembled WGS sequence"/>
</dbReference>
<accession>A0ABU4JAZ4</accession>
<evidence type="ECO:0000313" key="1">
    <source>
        <dbReference type="EMBL" id="MDW8518173.1"/>
    </source>
</evidence>
<sequence length="256" mass="29375">MDGNLIRKTVLEVVNEMEGKGPGYFQQGLILRESADKLNINGNGELERVLLTYWHDLFRNGYLAWGYNLANPDPPFVHITEQGRLILSNLSRDPSNPEGYLVYLANNAELNPIAKSYLEEALLTFNQSCFKAAAVMIGAAAESMILELRDTVVSRMKQLNKRIPTQFNDWRIKTVSDQIEKELNAIKRTMPHSLKERYESIWSAFFTIIRMTRNEAGHPTSVNPVTFELVHSNLLIFPELAKLITNMKQWIENKYE</sequence>
<evidence type="ECO:0000313" key="2">
    <source>
        <dbReference type="Proteomes" id="UP001284771"/>
    </source>
</evidence>
<proteinExistence type="predicted"/>
<keyword evidence="2" id="KW-1185">Reference proteome</keyword>
<gene>
    <name evidence="1" type="ORF">RIB56_18855</name>
</gene>
<comment type="caution">
    <text evidence="1">The sequence shown here is derived from an EMBL/GenBank/DDBJ whole genome shotgun (WGS) entry which is preliminary data.</text>
</comment>
<dbReference type="EMBL" id="JAWUZT010000082">
    <property type="protein sequence ID" value="MDW8518173.1"/>
    <property type="molecule type" value="Genomic_DNA"/>
</dbReference>
<organism evidence="1 2">
    <name type="scientific">Priestia flexa</name>
    <dbReference type="NCBI Taxonomy" id="86664"/>
    <lineage>
        <taxon>Bacteria</taxon>
        <taxon>Bacillati</taxon>
        <taxon>Bacillota</taxon>
        <taxon>Bacilli</taxon>
        <taxon>Bacillales</taxon>
        <taxon>Bacillaceae</taxon>
        <taxon>Priestia</taxon>
    </lineage>
</organism>
<name>A0ABU4JAZ4_9BACI</name>
<reference evidence="2" key="1">
    <citation type="submission" date="2023-07" db="EMBL/GenBank/DDBJ databases">
        <title>Draft genomic sequences of Priestia flexa CCM isolated from the soil of an abandoned mine contaminated by free cyanide in the high Andean zone of Tacna, Peru.</title>
        <authorList>
            <person name="Caceda Quiroz C.J."/>
            <person name="Maraza Chooque G.J."/>
            <person name="Fora Quispe G.L."/>
            <person name="Carpio Mamani M."/>
        </authorList>
    </citation>
    <scope>NUCLEOTIDE SEQUENCE [LARGE SCALE GENOMIC DNA]</scope>
    <source>
        <strain evidence="2">CCM</strain>
    </source>
</reference>
<protein>
    <submittedName>
        <fullName evidence="1">Uncharacterized protein</fullName>
    </submittedName>
</protein>
<dbReference type="RefSeq" id="WP_225002057.1">
    <property type="nucleotide sequence ID" value="NZ_JAIVMD010000007.1"/>
</dbReference>